<protein>
    <submittedName>
        <fullName evidence="1">Uncharacterized protein</fullName>
    </submittedName>
</protein>
<evidence type="ECO:0000313" key="1">
    <source>
        <dbReference type="EMBL" id="PXX57442.1"/>
    </source>
</evidence>
<dbReference type="AlphaFoldDB" id="A0A318JVM0"/>
<sequence>MDLSHTLIEASHGPIRPLDTPAFAKSSAVARNILDNPAALAVRHKITDGPGRPQWALLPSGSPTDTVRVDFSFRYRIFPGCEAFSR</sequence>
<keyword evidence="2" id="KW-1185">Reference proteome</keyword>
<accession>A0A318JVM0</accession>
<dbReference type="Proteomes" id="UP000247569">
    <property type="component" value="Unassembled WGS sequence"/>
</dbReference>
<proteinExistence type="predicted"/>
<evidence type="ECO:0000313" key="2">
    <source>
        <dbReference type="Proteomes" id="UP000247569"/>
    </source>
</evidence>
<comment type="caution">
    <text evidence="1">The sequence shown here is derived from an EMBL/GenBank/DDBJ whole genome shotgun (WGS) entry which is preliminary data.</text>
</comment>
<reference evidence="1 2" key="1">
    <citation type="submission" date="2018-05" db="EMBL/GenBank/DDBJ databases">
        <title>Genomic Encyclopedia of Type Strains, Phase IV (KMG-IV): sequencing the most valuable type-strain genomes for metagenomic binning, comparative biology and taxonomic classification.</title>
        <authorList>
            <person name="Goeker M."/>
        </authorList>
    </citation>
    <scope>NUCLEOTIDE SEQUENCE [LARGE SCALE GENOMIC DNA]</scope>
    <source>
        <strain evidence="1 2">DSM 44704</strain>
    </source>
</reference>
<name>A0A318JVM0_9NOCA</name>
<gene>
    <name evidence="1" type="ORF">DFR70_11897</name>
</gene>
<organism evidence="1 2">
    <name type="scientific">Nocardia tenerifensis</name>
    <dbReference type="NCBI Taxonomy" id="228006"/>
    <lineage>
        <taxon>Bacteria</taxon>
        <taxon>Bacillati</taxon>
        <taxon>Actinomycetota</taxon>
        <taxon>Actinomycetes</taxon>
        <taxon>Mycobacteriales</taxon>
        <taxon>Nocardiaceae</taxon>
        <taxon>Nocardia</taxon>
    </lineage>
</organism>
<dbReference type="EMBL" id="QJKF01000018">
    <property type="protein sequence ID" value="PXX57442.1"/>
    <property type="molecule type" value="Genomic_DNA"/>
</dbReference>